<dbReference type="OrthoDB" id="9804478at2"/>
<dbReference type="InterPro" id="IPR004605">
    <property type="entry name" value="DNA_helicase_Holl-junc_RuvB"/>
</dbReference>
<feature type="domain" description="AAA+ ATPase" evidence="10">
    <location>
        <begin position="39"/>
        <end position="170"/>
    </location>
</feature>
<evidence type="ECO:0000256" key="1">
    <source>
        <dbReference type="ARBA" id="ARBA00022490"/>
    </source>
</evidence>
<dbReference type="Proteomes" id="UP000295518">
    <property type="component" value="Unassembled WGS sequence"/>
</dbReference>
<feature type="binding site" evidence="9">
    <location>
        <position position="206"/>
    </location>
    <ligand>
        <name>ATP</name>
        <dbReference type="ChEBI" id="CHEBI:30616"/>
    </ligand>
</feature>
<keyword evidence="4 9" id="KW-0378">Hydrolase</keyword>
<evidence type="ECO:0000256" key="8">
    <source>
        <dbReference type="ARBA" id="ARBA00023204"/>
    </source>
</evidence>
<dbReference type="GO" id="GO:0016887">
    <property type="term" value="F:ATP hydrolysis activity"/>
    <property type="evidence" value="ECO:0007669"/>
    <property type="project" value="RHEA"/>
</dbReference>
<feature type="region of interest" description="Head domain (RuvB-H)" evidence="9">
    <location>
        <begin position="242"/>
        <end position="319"/>
    </location>
</feature>
<feature type="binding site" evidence="9">
    <location>
        <position position="302"/>
    </location>
    <ligand>
        <name>DNA</name>
        <dbReference type="ChEBI" id="CHEBI:16991"/>
    </ligand>
</feature>
<evidence type="ECO:0000256" key="5">
    <source>
        <dbReference type="ARBA" id="ARBA00022840"/>
    </source>
</evidence>
<reference evidence="11 12" key="1">
    <citation type="submission" date="2019-03" db="EMBL/GenBank/DDBJ databases">
        <title>Genomic Encyclopedia of Archaeal and Bacterial Type Strains, Phase II (KMG-II): from individual species to whole genera.</title>
        <authorList>
            <person name="Goeker M."/>
        </authorList>
    </citation>
    <scope>NUCLEOTIDE SEQUENCE [LARGE SCALE GENOMIC DNA]</scope>
    <source>
        <strain evidence="11 12">ATCC 700618</strain>
    </source>
</reference>
<dbReference type="GO" id="GO:0048476">
    <property type="term" value="C:Holliday junction resolvase complex"/>
    <property type="evidence" value="ECO:0007669"/>
    <property type="project" value="UniProtKB-UniRule"/>
</dbReference>
<feature type="binding site" evidence="9">
    <location>
        <position position="169"/>
    </location>
    <ligand>
        <name>ATP</name>
        <dbReference type="ChEBI" id="CHEBI:30616"/>
    </ligand>
</feature>
<dbReference type="InterPro" id="IPR041445">
    <property type="entry name" value="AAA_lid_4"/>
</dbReference>
<dbReference type="SUPFAM" id="SSF46785">
    <property type="entry name" value="Winged helix' DNA-binding domain"/>
    <property type="match status" value="1"/>
</dbReference>
<comment type="subunit">
    <text evidence="9">Homohexamer. Forms an RuvA(8)-RuvB(12)-Holliday junction (HJ) complex. HJ DNA is sandwiched between 2 RuvA tetramers; dsDNA enters through RuvA and exits via RuvB. An RuvB hexamer assembles on each DNA strand where it exits the tetramer. Each RuvB hexamer is contacted by two RuvA subunits (via domain III) on 2 adjacent RuvB subunits; this complex drives branch migration. In the full resolvosome a probable DNA-RuvA(4)-RuvB(12)-RuvC(2) complex forms which resolves the HJ.</text>
</comment>
<keyword evidence="11" id="KW-0347">Helicase</keyword>
<evidence type="ECO:0000256" key="6">
    <source>
        <dbReference type="ARBA" id="ARBA00023125"/>
    </source>
</evidence>
<feature type="binding site" evidence="9">
    <location>
        <position position="297"/>
    </location>
    <ligand>
        <name>DNA</name>
        <dbReference type="ChEBI" id="CHEBI:16991"/>
    </ligand>
</feature>
<dbReference type="GO" id="GO:0005737">
    <property type="term" value="C:cytoplasm"/>
    <property type="evidence" value="ECO:0007669"/>
    <property type="project" value="UniProtKB-SubCell"/>
</dbReference>
<comment type="caution">
    <text evidence="11">The sequence shown here is derived from an EMBL/GenBank/DDBJ whole genome shotgun (WGS) entry which is preliminary data.</text>
</comment>
<dbReference type="GO" id="GO:0006310">
    <property type="term" value="P:DNA recombination"/>
    <property type="evidence" value="ECO:0007669"/>
    <property type="project" value="UniProtKB-UniRule"/>
</dbReference>
<dbReference type="SMART" id="SM00382">
    <property type="entry name" value="AAA"/>
    <property type="match status" value="1"/>
</dbReference>
<dbReference type="GO" id="GO:0009378">
    <property type="term" value="F:four-way junction helicase activity"/>
    <property type="evidence" value="ECO:0007669"/>
    <property type="project" value="InterPro"/>
</dbReference>
<evidence type="ECO:0000256" key="4">
    <source>
        <dbReference type="ARBA" id="ARBA00022801"/>
    </source>
</evidence>
<comment type="subcellular location">
    <subcellularLocation>
        <location evidence="9">Cytoplasm</location>
    </subcellularLocation>
</comment>
<keyword evidence="8 9" id="KW-0234">DNA repair</keyword>
<accession>A0A4V3C2V9</accession>
<evidence type="ECO:0000256" key="9">
    <source>
        <dbReference type="HAMAP-Rule" id="MF_00016"/>
    </source>
</evidence>
<dbReference type="Pfam" id="PF17864">
    <property type="entry name" value="AAA_lid_4"/>
    <property type="match status" value="1"/>
</dbReference>
<evidence type="ECO:0000259" key="10">
    <source>
        <dbReference type="SMART" id="SM00382"/>
    </source>
</evidence>
<gene>
    <name evidence="9" type="primary">ruvB</name>
    <name evidence="11" type="ORF">EI74_0654</name>
</gene>
<evidence type="ECO:0000256" key="2">
    <source>
        <dbReference type="ARBA" id="ARBA00022741"/>
    </source>
</evidence>
<dbReference type="InterPro" id="IPR008824">
    <property type="entry name" value="RuvB-like_N"/>
</dbReference>
<dbReference type="EC" id="3.6.4.-" evidence="9"/>
<name>A0A4V3C2V9_9MOLU</name>
<feature type="binding site" evidence="9">
    <location>
        <position position="50"/>
    </location>
    <ligand>
        <name>ATP</name>
        <dbReference type="ChEBI" id="CHEBI:30616"/>
    </ligand>
</feature>
<dbReference type="Gene3D" id="1.10.10.10">
    <property type="entry name" value="Winged helix-like DNA-binding domain superfamily/Winged helix DNA-binding domain"/>
    <property type="match status" value="1"/>
</dbReference>
<evidence type="ECO:0000313" key="12">
    <source>
        <dbReference type="Proteomes" id="UP000295518"/>
    </source>
</evidence>
<evidence type="ECO:0000313" key="11">
    <source>
        <dbReference type="EMBL" id="TDO19849.1"/>
    </source>
</evidence>
<evidence type="ECO:0000256" key="3">
    <source>
        <dbReference type="ARBA" id="ARBA00022763"/>
    </source>
</evidence>
<comment type="similarity">
    <text evidence="9">Belongs to the RuvB family.</text>
</comment>
<evidence type="ECO:0000256" key="7">
    <source>
        <dbReference type="ARBA" id="ARBA00023172"/>
    </source>
</evidence>
<dbReference type="CDD" id="cd00009">
    <property type="entry name" value="AAA"/>
    <property type="match status" value="1"/>
</dbReference>
<dbReference type="NCBIfam" id="NF000868">
    <property type="entry name" value="PRK00080.1"/>
    <property type="match status" value="1"/>
</dbReference>
<feature type="binding site" evidence="9">
    <location>
        <begin position="116"/>
        <end position="118"/>
    </location>
    <ligand>
        <name>ATP</name>
        <dbReference type="ChEBI" id="CHEBI:30616"/>
    </ligand>
</feature>
<feature type="binding site" evidence="9">
    <location>
        <position position="9"/>
    </location>
    <ligand>
        <name>ATP</name>
        <dbReference type="ChEBI" id="CHEBI:30616"/>
    </ligand>
</feature>
<dbReference type="PANTHER" id="PTHR42848:SF1">
    <property type="entry name" value="HOLLIDAY JUNCTION BRANCH MIGRATION COMPLEX SUBUNIT RUVB"/>
    <property type="match status" value="1"/>
</dbReference>
<keyword evidence="2 9" id="KW-0547">Nucleotide-binding</keyword>
<feature type="binding site" evidence="9">
    <location>
        <position position="8"/>
    </location>
    <ligand>
        <name>ATP</name>
        <dbReference type="ChEBI" id="CHEBI:30616"/>
    </ligand>
</feature>
<dbReference type="GO" id="GO:0000400">
    <property type="term" value="F:four-way junction DNA binding"/>
    <property type="evidence" value="ECO:0007669"/>
    <property type="project" value="UniProtKB-UniRule"/>
</dbReference>
<feature type="binding site" evidence="9">
    <location>
        <position position="54"/>
    </location>
    <ligand>
        <name>ATP</name>
        <dbReference type="ChEBI" id="CHEBI:30616"/>
    </ligand>
</feature>
<keyword evidence="12" id="KW-1185">Reference proteome</keyword>
<dbReference type="GO" id="GO:0005524">
    <property type="term" value="F:ATP binding"/>
    <property type="evidence" value="ECO:0007669"/>
    <property type="project" value="UniProtKB-UniRule"/>
</dbReference>
<proteinExistence type="inferred from homology"/>
<dbReference type="GO" id="GO:0006281">
    <property type="term" value="P:DNA repair"/>
    <property type="evidence" value="ECO:0007669"/>
    <property type="project" value="UniProtKB-UniRule"/>
</dbReference>
<dbReference type="Pfam" id="PF05491">
    <property type="entry name" value="WHD_RuvB"/>
    <property type="match status" value="1"/>
</dbReference>
<feature type="binding site" evidence="9">
    <location>
        <position position="55"/>
    </location>
    <ligand>
        <name>ATP</name>
        <dbReference type="ChEBI" id="CHEBI:30616"/>
    </ligand>
</feature>
<dbReference type="Gene3D" id="1.10.8.60">
    <property type="match status" value="1"/>
</dbReference>
<dbReference type="InterPro" id="IPR003593">
    <property type="entry name" value="AAA+_ATPase"/>
</dbReference>
<dbReference type="NCBIfam" id="TIGR00635">
    <property type="entry name" value="ruvB"/>
    <property type="match status" value="1"/>
</dbReference>
<comment type="catalytic activity">
    <reaction evidence="9">
        <text>ATP + H2O = ADP + phosphate + H(+)</text>
        <dbReference type="Rhea" id="RHEA:13065"/>
        <dbReference type="ChEBI" id="CHEBI:15377"/>
        <dbReference type="ChEBI" id="CHEBI:15378"/>
        <dbReference type="ChEBI" id="CHEBI:30616"/>
        <dbReference type="ChEBI" id="CHEBI:43474"/>
        <dbReference type="ChEBI" id="CHEBI:456216"/>
    </reaction>
</comment>
<keyword evidence="5 9" id="KW-0067">ATP-binding</keyword>
<dbReference type="Pfam" id="PF05496">
    <property type="entry name" value="RuvB_N"/>
    <property type="match status" value="1"/>
</dbReference>
<dbReference type="RefSeq" id="WP_094254809.1">
    <property type="nucleotide sequence ID" value="NZ_NNCE01000005.1"/>
</dbReference>
<sequence>MKPHNSKIRPVAFSEYIGQESIKNTLQVMIGASQIRNSPLPHILLHGRAGTGKTTLASLIANEANLEIKYTQGSMFEKKSDLLNIFTNLPENCILFIDEIHSINKSVEELLYTLMEDFAIDVVLGVEQNSKIVRMKVRPFTLIGATTLLQAISKPLKDRFGYISRIKPYTVFHIEQILENSAKKLNILIDNYSCKLIASNSKNTPRIANHLLQRVSDFSVYNDEIINVHLTVKALENLGIYEYGLDEDQIQYLKVFNNRFKNQNLSIDLISGIMNMNKDLLINEIEPLLIEQKLIQKSSFGRKLTLKGKEYLEKNNFNN</sequence>
<feature type="binding site" evidence="9">
    <location>
        <position position="159"/>
    </location>
    <ligand>
        <name>ATP</name>
        <dbReference type="ChEBI" id="CHEBI:30616"/>
    </ligand>
</feature>
<dbReference type="SUPFAM" id="SSF52540">
    <property type="entry name" value="P-loop containing nucleoside triphosphate hydrolases"/>
    <property type="match status" value="1"/>
</dbReference>
<dbReference type="InterPro" id="IPR036390">
    <property type="entry name" value="WH_DNA-bd_sf"/>
</dbReference>
<feature type="binding site" evidence="9">
    <location>
        <position position="53"/>
    </location>
    <ligand>
        <name>ATP</name>
        <dbReference type="ChEBI" id="CHEBI:30616"/>
    </ligand>
</feature>
<dbReference type="InterPro" id="IPR008823">
    <property type="entry name" value="RuvB_wg_C"/>
</dbReference>
<keyword evidence="1 9" id="KW-0963">Cytoplasm</keyword>
<dbReference type="Gene3D" id="3.40.50.300">
    <property type="entry name" value="P-loop containing nucleotide triphosphate hydrolases"/>
    <property type="match status" value="1"/>
</dbReference>
<dbReference type="AlphaFoldDB" id="A0A4V3C2V9"/>
<dbReference type="HAMAP" id="MF_00016">
    <property type="entry name" value="DNA_HJ_migration_RuvB"/>
    <property type="match status" value="1"/>
</dbReference>
<dbReference type="InterPro" id="IPR027417">
    <property type="entry name" value="P-loop_NTPase"/>
</dbReference>
<dbReference type="EMBL" id="SNWN01000013">
    <property type="protein sequence ID" value="TDO19849.1"/>
    <property type="molecule type" value="Genomic_DNA"/>
</dbReference>
<dbReference type="InterPro" id="IPR036388">
    <property type="entry name" value="WH-like_DNA-bd_sf"/>
</dbReference>
<feature type="binding site" evidence="9">
    <location>
        <position position="54"/>
    </location>
    <ligand>
        <name>Mg(2+)</name>
        <dbReference type="ChEBI" id="CHEBI:18420"/>
    </ligand>
</feature>
<keyword evidence="6 9" id="KW-0238">DNA-binding</keyword>
<comment type="caution">
    <text evidence="9">Lacks conserved residue(s) required for the propagation of feature annotation.</text>
</comment>
<comment type="domain">
    <text evidence="9">Has 3 domains, the large (RuvB-L) and small ATPase (RuvB-S) domains and the C-terminal head (RuvB-H) domain. The head domain binds DNA, while the ATPase domains jointly bind ATP, ADP or are empty depending on the state of the subunit in the translocation cycle. During a single DNA translocation step the structure of each domain remains the same, but their relative positions change.</text>
</comment>
<keyword evidence="3 9" id="KW-0227">DNA damage</keyword>
<dbReference type="PANTHER" id="PTHR42848">
    <property type="match status" value="1"/>
</dbReference>
<comment type="function">
    <text evidence="9">The RuvA-RuvB-RuvC complex processes Holliday junction (HJ) DNA during genetic recombination and DNA repair, while the RuvA-RuvB complex plays an important role in the rescue of blocked DNA replication forks via replication fork reversal (RFR). RuvA specifically binds to HJ cruciform DNA, conferring on it an open structure. The RuvB hexamer acts as an ATP-dependent pump, pulling dsDNA into and through the RuvAB complex. RuvB forms 2 homohexamers on either side of HJ DNA bound by 1 or 2 RuvA tetramers; 4 subunits per hexamer contact DNA at a time. Coordinated motions by a converter formed by DNA-disengaged RuvB subunits stimulates ATP hydrolysis and nucleotide exchange. Immobilization of the converter enables RuvB to convert the ATP-contained energy into a lever motion, pulling 2 nucleotides of DNA out of the RuvA tetramer per ATP hydrolyzed, thus driving DNA branch migration. The RuvB motors rotate together with the DNA substrate, which together with the progressing nucleotide cycle form the mechanistic basis for DNA recombination by continuous HJ branch migration. Branch migration allows RuvC to scan DNA until it finds its consensus sequence, where it cleaves and resolves cruciform DNA.</text>
</comment>
<organism evidence="11 12">
    <name type="scientific">Mycoplasma testudineum</name>
    <dbReference type="NCBI Taxonomy" id="244584"/>
    <lineage>
        <taxon>Bacteria</taxon>
        <taxon>Bacillati</taxon>
        <taxon>Mycoplasmatota</taxon>
        <taxon>Mollicutes</taxon>
        <taxon>Mycoplasmataceae</taxon>
        <taxon>Mycoplasma</taxon>
    </lineage>
</organism>
<protein>
    <recommendedName>
        <fullName evidence="9">Holliday junction branch migration complex subunit RuvB</fullName>
        <ecNumber evidence="9">3.6.4.-</ecNumber>
    </recommendedName>
</protein>
<keyword evidence="7 9" id="KW-0233">DNA recombination</keyword>